<dbReference type="InterPro" id="IPR011051">
    <property type="entry name" value="RmlC_Cupin_sf"/>
</dbReference>
<reference evidence="5" key="1">
    <citation type="submission" date="2022-04" db="EMBL/GenBank/DDBJ databases">
        <title>Shinella lacus sp. nov., a novel member of the genus Shinella from water.</title>
        <authorList>
            <person name="Deng Y."/>
        </authorList>
    </citation>
    <scope>NUCLEOTIDE SEQUENCE</scope>
    <source>
        <strain evidence="5">JCM 31239</strain>
    </source>
</reference>
<comment type="caution">
    <text evidence="5">The sequence shown here is derived from an EMBL/GenBank/DDBJ whole genome shotgun (WGS) entry which is preliminary data.</text>
</comment>
<sequence>MSVDTVVARPVTAENFARYGKVYDLAGDADPGVVRTKGDGWLDGFTRAPLIDGSGHLGMTRGGSAPWSCTAMERHPQTEEAIFCAAGPVVLAVAPASSTDAPHRDEIEAFIVAPGQAVVMHRNVWHDACRGTSRPTPYYWMAICGLGESPWVPVAGGPRLVQVIDGPVA</sequence>
<comment type="subunit">
    <text evidence="1">Homodimer.</text>
</comment>
<comment type="catalytic activity">
    <reaction evidence="4">
        <text>(S)-ureidoglycolate = urea + glyoxylate</text>
        <dbReference type="Rhea" id="RHEA:11304"/>
        <dbReference type="ChEBI" id="CHEBI:16199"/>
        <dbReference type="ChEBI" id="CHEBI:36655"/>
        <dbReference type="ChEBI" id="CHEBI:57296"/>
        <dbReference type="EC" id="4.3.2.3"/>
    </reaction>
</comment>
<dbReference type="EMBL" id="WHSC02000002">
    <property type="protein sequence ID" value="MDO6120899.1"/>
    <property type="molecule type" value="Genomic_DNA"/>
</dbReference>
<keyword evidence="6" id="KW-1185">Reference proteome</keyword>
<dbReference type="InterPro" id="IPR024060">
    <property type="entry name" value="Ureidoglycolate_lyase_dom_sf"/>
</dbReference>
<proteinExistence type="predicted"/>
<organism evidence="5 6">
    <name type="scientific">Shinella curvata</name>
    <dbReference type="NCBI Taxonomy" id="1817964"/>
    <lineage>
        <taxon>Bacteria</taxon>
        <taxon>Pseudomonadati</taxon>
        <taxon>Pseudomonadota</taxon>
        <taxon>Alphaproteobacteria</taxon>
        <taxon>Hyphomicrobiales</taxon>
        <taxon>Rhizobiaceae</taxon>
        <taxon>Shinella</taxon>
    </lineage>
</organism>
<evidence type="ECO:0000256" key="1">
    <source>
        <dbReference type="ARBA" id="ARBA00011738"/>
    </source>
</evidence>
<protein>
    <submittedName>
        <fullName evidence="5">Ureidoglycolate lyase</fullName>
    </submittedName>
</protein>
<evidence type="ECO:0000256" key="3">
    <source>
        <dbReference type="ARBA" id="ARBA00023239"/>
    </source>
</evidence>
<dbReference type="RefSeq" id="WP_244761671.1">
    <property type="nucleotide sequence ID" value="NZ_JALJCJ010000004.1"/>
</dbReference>
<evidence type="ECO:0000313" key="6">
    <source>
        <dbReference type="Proteomes" id="UP001177080"/>
    </source>
</evidence>
<name>A0ABT8XAX8_9HYPH</name>
<dbReference type="Pfam" id="PF04115">
    <property type="entry name" value="Ureidogly_lyase"/>
    <property type="match status" value="1"/>
</dbReference>
<dbReference type="InterPro" id="IPR007247">
    <property type="entry name" value="Ureidogly_lyase"/>
</dbReference>
<keyword evidence="3 5" id="KW-0456">Lyase</keyword>
<gene>
    <name evidence="5" type="ORF">GB928_006850</name>
</gene>
<evidence type="ECO:0000313" key="5">
    <source>
        <dbReference type="EMBL" id="MDO6120899.1"/>
    </source>
</evidence>
<dbReference type="Proteomes" id="UP001177080">
    <property type="component" value="Unassembled WGS sequence"/>
</dbReference>
<dbReference type="Gene3D" id="2.60.120.480">
    <property type="entry name" value="Ureidoglycolate hydrolase"/>
    <property type="match status" value="1"/>
</dbReference>
<accession>A0ABT8XAX8</accession>
<dbReference type="SUPFAM" id="SSF51182">
    <property type="entry name" value="RmlC-like cupins"/>
    <property type="match status" value="1"/>
</dbReference>
<evidence type="ECO:0000256" key="2">
    <source>
        <dbReference type="ARBA" id="ARBA00022631"/>
    </source>
</evidence>
<keyword evidence="2" id="KW-0659">Purine metabolism</keyword>
<dbReference type="GO" id="GO:0016829">
    <property type="term" value="F:lyase activity"/>
    <property type="evidence" value="ECO:0007669"/>
    <property type="project" value="UniProtKB-KW"/>
</dbReference>
<evidence type="ECO:0000256" key="4">
    <source>
        <dbReference type="ARBA" id="ARBA00047684"/>
    </source>
</evidence>